<dbReference type="InterPro" id="IPR005828">
    <property type="entry name" value="MFS_sugar_transport-like"/>
</dbReference>
<feature type="transmembrane region" description="Helical" evidence="9">
    <location>
        <begin position="459"/>
        <end position="487"/>
    </location>
</feature>
<dbReference type="OMA" id="FNMMFAA"/>
<evidence type="ECO:0000256" key="6">
    <source>
        <dbReference type="ARBA" id="ARBA00023136"/>
    </source>
</evidence>
<dbReference type="NCBIfam" id="TIGR00879">
    <property type="entry name" value="SP"/>
    <property type="match status" value="1"/>
</dbReference>
<proteinExistence type="inferred from homology"/>
<keyword evidence="5 9" id="KW-1133">Transmembrane helix</keyword>
<dbReference type="Proteomes" id="UP000094389">
    <property type="component" value="Unassembled WGS sequence"/>
</dbReference>
<evidence type="ECO:0000256" key="1">
    <source>
        <dbReference type="ARBA" id="ARBA00004141"/>
    </source>
</evidence>
<keyword evidence="12" id="KW-1185">Reference proteome</keyword>
<comment type="subcellular location">
    <subcellularLocation>
        <location evidence="1">Membrane</location>
        <topology evidence="1">Multi-pass membrane protein</topology>
    </subcellularLocation>
</comment>
<sequence>MQSIKQFFAKFYSTEGVPSEIFNKTLYFAIFVFGILGCGRGYDEGYIGGVVSKQPFIDTFGLDNPSWSESYEANVESNITSMVILGSIGGSLFAMYFIDRFGRVRTLQGSLILWIVAVIIEITSTDLGQLYAGRLIEGLAIGQTVVIGPCYLSEIAPKNIRGLANCIFAGAVYFGSFMSNFINYGCSLHIDTNSQKQWIIPTAIKIVVAGLLFIGSLFCFESPRWLAKKGQEEKTSIALSKIRNLPTDHPYVLSELSDIQEQISVEILEHGKMTKFGAFKELFTIKSLRYRILLALSAQILGQWSFAGSITVYMTELVSLVGVTGTRRVLYSAILGVVKFSSAYIGAFFVIDILGRKKALLMGITIQLIATLYFAIYLQIVPQATENNIQLTDSQSRAGVAALASLFITGVGWTLGWNSIQYLINSEMLPIHVRHIGTALIMIFHFANQYGNTKALPSMLIYLTPAGTFFFASAILVIGLFWAWFLLPEIAGRSLESMEELFNLPWYLIGRKGAQLCPDHSGIAHIKQNGEITEMNIKSEQEFVEEVSNYSGNSSSNNQKNVDLEKGAH</sequence>
<evidence type="ECO:0000256" key="4">
    <source>
        <dbReference type="ARBA" id="ARBA00022692"/>
    </source>
</evidence>
<keyword evidence="11" id="KW-0762">Sugar transport</keyword>
<evidence type="ECO:0000313" key="11">
    <source>
        <dbReference type="EMBL" id="ODV74553.1"/>
    </source>
</evidence>
<keyword evidence="3 7" id="KW-0813">Transport</keyword>
<comment type="similarity">
    <text evidence="2 7">Belongs to the major facilitator superfamily. Sugar transporter (TC 2.A.1.1) family.</text>
</comment>
<dbReference type="Gene3D" id="1.20.1250.20">
    <property type="entry name" value="MFS general substrate transporter like domains"/>
    <property type="match status" value="1"/>
</dbReference>
<dbReference type="InterPro" id="IPR036259">
    <property type="entry name" value="MFS_trans_sf"/>
</dbReference>
<feature type="transmembrane region" description="Helical" evidence="9">
    <location>
        <begin position="398"/>
        <end position="417"/>
    </location>
</feature>
<dbReference type="SUPFAM" id="SSF103473">
    <property type="entry name" value="MFS general substrate transporter"/>
    <property type="match status" value="1"/>
</dbReference>
<evidence type="ECO:0000256" key="5">
    <source>
        <dbReference type="ARBA" id="ARBA00022989"/>
    </source>
</evidence>
<feature type="transmembrane region" description="Helical" evidence="9">
    <location>
        <begin position="21"/>
        <end position="42"/>
    </location>
</feature>
<feature type="transmembrane region" description="Helical" evidence="9">
    <location>
        <begin position="163"/>
        <end position="182"/>
    </location>
</feature>
<dbReference type="PROSITE" id="PS00216">
    <property type="entry name" value="SUGAR_TRANSPORT_1"/>
    <property type="match status" value="1"/>
</dbReference>
<name>A0A1E4S528_CYBJN</name>
<dbReference type="InterPro" id="IPR050360">
    <property type="entry name" value="MFS_Sugar_Transporters"/>
</dbReference>
<feature type="transmembrane region" description="Helical" evidence="9">
    <location>
        <begin position="138"/>
        <end position="156"/>
    </location>
</feature>
<accession>A0A1E4S528</accession>
<feature type="transmembrane region" description="Helical" evidence="9">
    <location>
        <begin position="329"/>
        <end position="352"/>
    </location>
</feature>
<feature type="transmembrane region" description="Helical" evidence="9">
    <location>
        <begin position="198"/>
        <end position="220"/>
    </location>
</feature>
<keyword evidence="6 9" id="KW-0472">Membrane</keyword>
<gene>
    <name evidence="11" type="ORF">CYBJADRAFT_172525</name>
</gene>
<feature type="transmembrane region" description="Helical" evidence="9">
    <location>
        <begin position="79"/>
        <end position="99"/>
    </location>
</feature>
<dbReference type="STRING" id="983966.A0A1E4S528"/>
<dbReference type="OrthoDB" id="508119at2759"/>
<reference evidence="11 12" key="1">
    <citation type="journal article" date="2016" name="Proc. Natl. Acad. Sci. U.S.A.">
        <title>Comparative genomics of biotechnologically important yeasts.</title>
        <authorList>
            <person name="Riley R."/>
            <person name="Haridas S."/>
            <person name="Wolfe K.H."/>
            <person name="Lopes M.R."/>
            <person name="Hittinger C.T."/>
            <person name="Goeker M."/>
            <person name="Salamov A.A."/>
            <person name="Wisecaver J.H."/>
            <person name="Long T.M."/>
            <person name="Calvey C.H."/>
            <person name="Aerts A.L."/>
            <person name="Barry K.W."/>
            <person name="Choi C."/>
            <person name="Clum A."/>
            <person name="Coughlan A.Y."/>
            <person name="Deshpande S."/>
            <person name="Douglass A.P."/>
            <person name="Hanson S.J."/>
            <person name="Klenk H.-P."/>
            <person name="LaButti K.M."/>
            <person name="Lapidus A."/>
            <person name="Lindquist E.A."/>
            <person name="Lipzen A.M."/>
            <person name="Meier-Kolthoff J.P."/>
            <person name="Ohm R.A."/>
            <person name="Otillar R.P."/>
            <person name="Pangilinan J.L."/>
            <person name="Peng Y."/>
            <person name="Rokas A."/>
            <person name="Rosa C.A."/>
            <person name="Scheuner C."/>
            <person name="Sibirny A.A."/>
            <person name="Slot J.C."/>
            <person name="Stielow J.B."/>
            <person name="Sun H."/>
            <person name="Kurtzman C.P."/>
            <person name="Blackwell M."/>
            <person name="Grigoriev I.V."/>
            <person name="Jeffries T.W."/>
        </authorList>
    </citation>
    <scope>NUCLEOTIDE SEQUENCE [LARGE SCALE GENOMIC DNA]</scope>
    <source>
        <strain evidence="12">ATCC 18201 / CBS 1600 / BCRC 20928 / JCM 3617 / NBRC 0987 / NRRL Y-1542</strain>
    </source>
</reference>
<feature type="transmembrane region" description="Helical" evidence="9">
    <location>
        <begin position="429"/>
        <end position="447"/>
    </location>
</feature>
<protein>
    <submittedName>
        <fullName evidence="11">High-affinity glucose transporter of the major facilitator superfamily</fullName>
    </submittedName>
</protein>
<evidence type="ECO:0000256" key="8">
    <source>
        <dbReference type="SAM" id="MobiDB-lite"/>
    </source>
</evidence>
<evidence type="ECO:0000256" key="7">
    <source>
        <dbReference type="RuleBase" id="RU003346"/>
    </source>
</evidence>
<dbReference type="PROSITE" id="PS50850">
    <property type="entry name" value="MFS"/>
    <property type="match status" value="1"/>
</dbReference>
<evidence type="ECO:0000256" key="9">
    <source>
        <dbReference type="SAM" id="Phobius"/>
    </source>
</evidence>
<dbReference type="InterPro" id="IPR020846">
    <property type="entry name" value="MFS_dom"/>
</dbReference>
<feature type="transmembrane region" description="Helical" evidence="9">
    <location>
        <begin position="292"/>
        <end position="314"/>
    </location>
</feature>
<evidence type="ECO:0000256" key="3">
    <source>
        <dbReference type="ARBA" id="ARBA00022448"/>
    </source>
</evidence>
<feature type="transmembrane region" description="Helical" evidence="9">
    <location>
        <begin position="359"/>
        <end position="378"/>
    </location>
</feature>
<feature type="transmembrane region" description="Helical" evidence="9">
    <location>
        <begin position="111"/>
        <end position="132"/>
    </location>
</feature>
<dbReference type="RefSeq" id="XP_020071592.1">
    <property type="nucleotide sequence ID" value="XM_020216354.1"/>
</dbReference>
<dbReference type="InterPro" id="IPR003663">
    <property type="entry name" value="Sugar/inositol_transpt"/>
</dbReference>
<feature type="domain" description="Major facilitator superfamily (MFS) profile" evidence="10">
    <location>
        <begin position="29"/>
        <end position="491"/>
    </location>
</feature>
<dbReference type="Pfam" id="PF00083">
    <property type="entry name" value="Sugar_tr"/>
    <property type="match status" value="1"/>
</dbReference>
<dbReference type="EMBL" id="KV453928">
    <property type="protein sequence ID" value="ODV74553.1"/>
    <property type="molecule type" value="Genomic_DNA"/>
</dbReference>
<feature type="compositionally biased region" description="Low complexity" evidence="8">
    <location>
        <begin position="548"/>
        <end position="561"/>
    </location>
</feature>
<dbReference type="PANTHER" id="PTHR48022">
    <property type="entry name" value="PLASTIDIC GLUCOSE TRANSPORTER 4"/>
    <property type="match status" value="1"/>
</dbReference>
<dbReference type="GO" id="GO:0005351">
    <property type="term" value="F:carbohydrate:proton symporter activity"/>
    <property type="evidence" value="ECO:0007669"/>
    <property type="project" value="TreeGrafter"/>
</dbReference>
<feature type="region of interest" description="Disordered" evidence="8">
    <location>
        <begin position="548"/>
        <end position="569"/>
    </location>
</feature>
<keyword evidence="4 9" id="KW-0812">Transmembrane</keyword>
<evidence type="ECO:0000256" key="2">
    <source>
        <dbReference type="ARBA" id="ARBA00010992"/>
    </source>
</evidence>
<dbReference type="AlphaFoldDB" id="A0A1E4S528"/>
<dbReference type="PANTHER" id="PTHR48022:SF8">
    <property type="entry name" value="MAJOR FACILITATOR SUPERFAMILY (MFS) PROFILE DOMAIN-CONTAINING PROTEIN-RELATED"/>
    <property type="match status" value="1"/>
</dbReference>
<dbReference type="GeneID" id="30990750"/>
<dbReference type="InterPro" id="IPR005829">
    <property type="entry name" value="Sugar_transporter_CS"/>
</dbReference>
<dbReference type="PROSITE" id="PS00217">
    <property type="entry name" value="SUGAR_TRANSPORT_2"/>
    <property type="match status" value="1"/>
</dbReference>
<evidence type="ECO:0000259" key="10">
    <source>
        <dbReference type="PROSITE" id="PS50850"/>
    </source>
</evidence>
<dbReference type="GO" id="GO:0016020">
    <property type="term" value="C:membrane"/>
    <property type="evidence" value="ECO:0007669"/>
    <property type="project" value="UniProtKB-SubCell"/>
</dbReference>
<organism evidence="11 12">
    <name type="scientific">Cyberlindnera jadinii (strain ATCC 18201 / CBS 1600 / BCRC 20928 / JCM 3617 / NBRC 0987 / NRRL Y-1542)</name>
    <name type="common">Torula yeast</name>
    <name type="synonym">Candida utilis</name>
    <dbReference type="NCBI Taxonomy" id="983966"/>
    <lineage>
        <taxon>Eukaryota</taxon>
        <taxon>Fungi</taxon>
        <taxon>Dikarya</taxon>
        <taxon>Ascomycota</taxon>
        <taxon>Saccharomycotina</taxon>
        <taxon>Saccharomycetes</taxon>
        <taxon>Phaffomycetales</taxon>
        <taxon>Phaffomycetaceae</taxon>
        <taxon>Cyberlindnera</taxon>
    </lineage>
</organism>
<evidence type="ECO:0000313" key="12">
    <source>
        <dbReference type="Proteomes" id="UP000094389"/>
    </source>
</evidence>